<feature type="region of interest" description="Disordered" evidence="3">
    <location>
        <begin position="149"/>
        <end position="187"/>
    </location>
</feature>
<comment type="subcellular location">
    <subcellularLocation>
        <location evidence="1">Nucleus</location>
    </subcellularLocation>
</comment>
<reference evidence="5 6" key="1">
    <citation type="submission" date="2016-07" db="EMBL/GenBank/DDBJ databases">
        <title>Pervasive Adenine N6-methylation of Active Genes in Fungi.</title>
        <authorList>
            <consortium name="DOE Joint Genome Institute"/>
            <person name="Mondo S.J."/>
            <person name="Dannebaum R.O."/>
            <person name="Kuo R.C."/>
            <person name="Labutti K."/>
            <person name="Haridas S."/>
            <person name="Kuo A."/>
            <person name="Salamov A."/>
            <person name="Ahrendt S.R."/>
            <person name="Lipzen A."/>
            <person name="Sullivan W."/>
            <person name="Andreopoulos W.B."/>
            <person name="Clum A."/>
            <person name="Lindquist E."/>
            <person name="Daum C."/>
            <person name="Ramamoorthy G.K."/>
            <person name="Gryganskyi A."/>
            <person name="Culley D."/>
            <person name="Magnuson J.K."/>
            <person name="James T.Y."/>
            <person name="O'Malley M.A."/>
            <person name="Stajich J.E."/>
            <person name="Spatafora J.W."/>
            <person name="Visel A."/>
            <person name="Grigoriev I.V."/>
        </authorList>
    </citation>
    <scope>NUCLEOTIDE SEQUENCE [LARGE SCALE GENOMIC DNA]</scope>
    <source>
        <strain evidence="5 6">62-1032</strain>
    </source>
</reference>
<keyword evidence="2" id="KW-0539">Nucleus</keyword>
<sequence length="233" mass="25043">MRGRERGQHVLRRMSELEPLEGGFSLLASRHLLALLARLPATRLQAPSAVAMSEDGDFKPFKSSAGKAKKRAASSTRKPGRGAVACTSCRSKKISCDLQFPACGTCTARGEELSCSFQSLLSFDDPSEIPSVQLRAKLDLLESKILKLRSTSQSSESARPASTPKQPLRAVSAPSSLAGAGSPRPLPPVRFVNQDAEVASRLLAGSLNIGQHRSDTIDFPTLVSQTPDYQQNR</sequence>
<dbReference type="GO" id="GO:0000981">
    <property type="term" value="F:DNA-binding transcription factor activity, RNA polymerase II-specific"/>
    <property type="evidence" value="ECO:0007669"/>
    <property type="project" value="InterPro"/>
</dbReference>
<dbReference type="EMBL" id="MCGR01000001">
    <property type="protein sequence ID" value="ORY92478.1"/>
    <property type="molecule type" value="Genomic_DNA"/>
</dbReference>
<dbReference type="SMART" id="SM00066">
    <property type="entry name" value="GAL4"/>
    <property type="match status" value="1"/>
</dbReference>
<dbReference type="InterPro" id="IPR001138">
    <property type="entry name" value="Zn2Cys6_DnaBD"/>
</dbReference>
<dbReference type="AlphaFoldDB" id="A0A1Y2G7D9"/>
<evidence type="ECO:0000259" key="4">
    <source>
        <dbReference type="PROSITE" id="PS50048"/>
    </source>
</evidence>
<dbReference type="PANTHER" id="PTHR31001:SF76">
    <property type="entry name" value="ZN(2)-C6 FUNGAL-TYPE DOMAIN-CONTAINING PROTEIN"/>
    <property type="match status" value="1"/>
</dbReference>
<dbReference type="GO" id="GO:0005634">
    <property type="term" value="C:nucleus"/>
    <property type="evidence" value="ECO:0007669"/>
    <property type="project" value="UniProtKB-SubCell"/>
</dbReference>
<dbReference type="STRING" id="106004.A0A1Y2G7D9"/>
<feature type="domain" description="Zn(2)-C6 fungal-type" evidence="4">
    <location>
        <begin position="85"/>
        <end position="117"/>
    </location>
</feature>
<dbReference type="InterPro" id="IPR050613">
    <property type="entry name" value="Sec_Metabolite_Reg"/>
</dbReference>
<dbReference type="SUPFAM" id="SSF57701">
    <property type="entry name" value="Zn2/Cys6 DNA-binding domain"/>
    <property type="match status" value="1"/>
</dbReference>
<dbReference type="InterPro" id="IPR036864">
    <property type="entry name" value="Zn2-C6_fun-type_DNA-bd_sf"/>
</dbReference>
<dbReference type="CDD" id="cd00067">
    <property type="entry name" value="GAL4"/>
    <property type="match status" value="1"/>
</dbReference>
<feature type="compositionally biased region" description="Low complexity" evidence="3">
    <location>
        <begin position="170"/>
        <end position="183"/>
    </location>
</feature>
<dbReference type="PROSITE" id="PS50048">
    <property type="entry name" value="ZN2_CY6_FUNGAL_2"/>
    <property type="match status" value="1"/>
</dbReference>
<protein>
    <recommendedName>
        <fullName evidence="4">Zn(2)-C6 fungal-type domain-containing protein</fullName>
    </recommendedName>
</protein>
<evidence type="ECO:0000256" key="2">
    <source>
        <dbReference type="ARBA" id="ARBA00023242"/>
    </source>
</evidence>
<dbReference type="PROSITE" id="PS00463">
    <property type="entry name" value="ZN2_CY6_FUNGAL_1"/>
    <property type="match status" value="1"/>
</dbReference>
<evidence type="ECO:0000313" key="6">
    <source>
        <dbReference type="Proteomes" id="UP000193467"/>
    </source>
</evidence>
<proteinExistence type="predicted"/>
<dbReference type="Proteomes" id="UP000193467">
    <property type="component" value="Unassembled WGS sequence"/>
</dbReference>
<dbReference type="Pfam" id="PF00172">
    <property type="entry name" value="Zn_clus"/>
    <property type="match status" value="1"/>
</dbReference>
<name>A0A1Y2G7D9_9BASI</name>
<dbReference type="OrthoDB" id="3364175at2759"/>
<dbReference type="PANTHER" id="PTHR31001">
    <property type="entry name" value="UNCHARACTERIZED TRANSCRIPTIONAL REGULATORY PROTEIN"/>
    <property type="match status" value="1"/>
</dbReference>
<evidence type="ECO:0000313" key="5">
    <source>
        <dbReference type="EMBL" id="ORY92478.1"/>
    </source>
</evidence>
<comment type="caution">
    <text evidence="5">The sequence shown here is derived from an EMBL/GenBank/DDBJ whole genome shotgun (WGS) entry which is preliminary data.</text>
</comment>
<keyword evidence="6" id="KW-1185">Reference proteome</keyword>
<dbReference type="InParanoid" id="A0A1Y2G7D9"/>
<accession>A0A1Y2G7D9</accession>
<evidence type="ECO:0000256" key="3">
    <source>
        <dbReference type="SAM" id="MobiDB-lite"/>
    </source>
</evidence>
<gene>
    <name evidence="5" type="ORF">BCR35DRAFT_2112</name>
</gene>
<evidence type="ECO:0000256" key="1">
    <source>
        <dbReference type="ARBA" id="ARBA00004123"/>
    </source>
</evidence>
<organism evidence="5 6">
    <name type="scientific">Leucosporidium creatinivorum</name>
    <dbReference type="NCBI Taxonomy" id="106004"/>
    <lineage>
        <taxon>Eukaryota</taxon>
        <taxon>Fungi</taxon>
        <taxon>Dikarya</taxon>
        <taxon>Basidiomycota</taxon>
        <taxon>Pucciniomycotina</taxon>
        <taxon>Microbotryomycetes</taxon>
        <taxon>Leucosporidiales</taxon>
        <taxon>Leucosporidium</taxon>
    </lineage>
</organism>
<dbReference type="Gene3D" id="4.10.240.10">
    <property type="entry name" value="Zn(2)-C6 fungal-type DNA-binding domain"/>
    <property type="match status" value="1"/>
</dbReference>
<dbReference type="GO" id="GO:0008270">
    <property type="term" value="F:zinc ion binding"/>
    <property type="evidence" value="ECO:0007669"/>
    <property type="project" value="InterPro"/>
</dbReference>